<evidence type="ECO:0000313" key="2">
    <source>
        <dbReference type="Proteomes" id="UP000182658"/>
    </source>
</evidence>
<dbReference type="PANTHER" id="PTHR28152:SF1">
    <property type="entry name" value="HYDROXYACYL-THIOESTER DEHYDRATASE TYPE 2, MITOCHONDRIAL"/>
    <property type="match status" value="1"/>
</dbReference>
<reference evidence="1 2" key="1">
    <citation type="submission" date="2016-10" db="EMBL/GenBank/DDBJ databases">
        <title>Draft genome sequence of Coniochaeta ligniaria NRRL30616, a lignocellulolytic fungus for bioabatement of inhibitors in plant biomass hydrolysates.</title>
        <authorList>
            <consortium name="DOE Joint Genome Institute"/>
            <person name="Jimenez D.J."/>
            <person name="Hector R.E."/>
            <person name="Riley R."/>
            <person name="Sun H."/>
            <person name="Grigoriev I.V."/>
            <person name="Van Elsas J.D."/>
            <person name="Nichols N.N."/>
        </authorList>
    </citation>
    <scope>NUCLEOTIDE SEQUENCE [LARGE SCALE GENOMIC DNA]</scope>
    <source>
        <strain evidence="1 2">NRRL 30616</strain>
    </source>
</reference>
<dbReference type="AlphaFoldDB" id="A0A1J7JTT0"/>
<name>A0A1J7JTT0_9PEZI</name>
<dbReference type="GO" id="GO:0019171">
    <property type="term" value="F:(3R)-hydroxyacyl-[acyl-carrier-protein] dehydratase activity"/>
    <property type="evidence" value="ECO:0007669"/>
    <property type="project" value="TreeGrafter"/>
</dbReference>
<dbReference type="OrthoDB" id="3257538at2759"/>
<dbReference type="InterPro" id="IPR029069">
    <property type="entry name" value="HotDog_dom_sf"/>
</dbReference>
<protein>
    <recommendedName>
        <fullName evidence="3">Thioesterase/thiol ester dehydrase-isomerase</fullName>
    </recommendedName>
</protein>
<proteinExistence type="predicted"/>
<dbReference type="SUPFAM" id="SSF54637">
    <property type="entry name" value="Thioesterase/thiol ester dehydrase-isomerase"/>
    <property type="match status" value="1"/>
</dbReference>
<dbReference type="STRING" id="1408157.A0A1J7JTT0"/>
<evidence type="ECO:0000313" key="1">
    <source>
        <dbReference type="EMBL" id="OIW33432.1"/>
    </source>
</evidence>
<dbReference type="InterPro" id="IPR052741">
    <property type="entry name" value="Mitochondrial_HTD2"/>
</dbReference>
<organism evidence="1 2">
    <name type="scientific">Coniochaeta ligniaria NRRL 30616</name>
    <dbReference type="NCBI Taxonomy" id="1408157"/>
    <lineage>
        <taxon>Eukaryota</taxon>
        <taxon>Fungi</taxon>
        <taxon>Dikarya</taxon>
        <taxon>Ascomycota</taxon>
        <taxon>Pezizomycotina</taxon>
        <taxon>Sordariomycetes</taxon>
        <taxon>Sordariomycetidae</taxon>
        <taxon>Coniochaetales</taxon>
        <taxon>Coniochaetaceae</taxon>
        <taxon>Coniochaeta</taxon>
    </lineage>
</organism>
<keyword evidence="2" id="KW-1185">Reference proteome</keyword>
<dbReference type="EMBL" id="KV875094">
    <property type="protein sequence ID" value="OIW33432.1"/>
    <property type="molecule type" value="Genomic_DNA"/>
</dbReference>
<dbReference type="GO" id="GO:0005739">
    <property type="term" value="C:mitochondrion"/>
    <property type="evidence" value="ECO:0007669"/>
    <property type="project" value="TreeGrafter"/>
</dbReference>
<dbReference type="PANTHER" id="PTHR28152">
    <property type="entry name" value="HYDROXYACYL-THIOESTER DEHYDRATASE TYPE 2, MITOCHONDRIAL"/>
    <property type="match status" value="1"/>
</dbReference>
<evidence type="ECO:0008006" key="3">
    <source>
        <dbReference type="Google" id="ProtNLM"/>
    </source>
</evidence>
<gene>
    <name evidence="1" type="ORF">CONLIGDRAFT_628326</name>
</gene>
<dbReference type="Gene3D" id="3.10.129.10">
    <property type="entry name" value="Hotdog Thioesterase"/>
    <property type="match status" value="1"/>
</dbReference>
<dbReference type="Proteomes" id="UP000182658">
    <property type="component" value="Unassembled WGS sequence"/>
</dbReference>
<accession>A0A1J7JTT0</accession>
<sequence>MNAARDAALKAIPKRRDFVTGPFHRAAYLAAARELIAPGRPNPIIDYMSPTPSHLLNISLAGHIPPEVHCPTEFPKLFHRPQVDTLTSKPRPTPIPISDVPLPVGHHLVYFGPQATSSELMPDGTVADHCPGAHFTRRMWAGGRVRFSNMNGGGAWGNGGDENPPAARGDKTAEPGLWLDGRRAICVEKVVGDPVVKGTKGEEKVFVEISRKYGKMDTYNLAQAIAEVEEKPDIDETRTLVFMRERKDVKEAKALKNAGRLAAVPPVDKEKERDVARQLQLRMKTMVPTYSFSLTPDKKLLFQFSALTFNAHAIHLDRRYAQKVEGHKDLLVHGPLSLSLVLMAVRAQAARLLAEKGERVGLAELNYRNLAPLYVDEKMKVCVRMREGQTWDVWVEGPNGRFAVKGTATMQSLE</sequence>
<dbReference type="InParanoid" id="A0A1J7JTT0"/>